<dbReference type="EMBL" id="CADCVO010000108">
    <property type="protein sequence ID" value="CAA9474843.1"/>
    <property type="molecule type" value="Genomic_DNA"/>
</dbReference>
<dbReference type="AlphaFoldDB" id="A0A6J4RK88"/>
<proteinExistence type="predicted"/>
<organism evidence="1">
    <name type="scientific">uncultured Solirubrobacteraceae bacterium</name>
    <dbReference type="NCBI Taxonomy" id="1162706"/>
    <lineage>
        <taxon>Bacteria</taxon>
        <taxon>Bacillati</taxon>
        <taxon>Actinomycetota</taxon>
        <taxon>Thermoleophilia</taxon>
        <taxon>Solirubrobacterales</taxon>
        <taxon>Solirubrobacteraceae</taxon>
        <taxon>environmental samples</taxon>
    </lineage>
</organism>
<sequence length="33" mass="3402">MSTTELAPAADAPRGQLTVAPGRALAPLARREL</sequence>
<evidence type="ECO:0000313" key="1">
    <source>
        <dbReference type="EMBL" id="CAA9474843.1"/>
    </source>
</evidence>
<gene>
    <name evidence="1" type="ORF">AVDCRST_MAG13-739</name>
</gene>
<feature type="non-terminal residue" evidence="1">
    <location>
        <position position="33"/>
    </location>
</feature>
<name>A0A6J4RK88_9ACTN</name>
<reference evidence="1" key="1">
    <citation type="submission" date="2020-02" db="EMBL/GenBank/DDBJ databases">
        <authorList>
            <person name="Meier V. D."/>
        </authorList>
    </citation>
    <scope>NUCLEOTIDE SEQUENCE</scope>
    <source>
        <strain evidence="1">AVDCRST_MAG13</strain>
    </source>
</reference>
<protein>
    <submittedName>
        <fullName evidence="1">Uncharacterized protein</fullName>
    </submittedName>
</protein>
<accession>A0A6J4RK88</accession>